<dbReference type="InterPro" id="IPR018777">
    <property type="entry name" value="Replication_initiator_prot_A"/>
</dbReference>
<accession>A0A160PKA3</accession>
<geneLocation type="plasmid" evidence="2">
    <name>pmppm01 dna</name>
</geneLocation>
<dbReference type="Pfam" id="PF10134">
    <property type="entry name" value="RPA"/>
    <property type="match status" value="1"/>
</dbReference>
<sequence>MSQRQYIDRQSDLFVPFVAAGLSLRDQRETMERPFFSLSKNKRLKPIEYRSPDGSVFVNVYPNPEFGMATIWDADILIWAASALTDLKRRGANDLPRTLHFQPYDLLTTICRDTGGREYALLRNALARLQSTSIVTNIRAEKTRRKQRQFGWIESWSDLVDETTDQSRGMSITLSDWFYEGVVMDGGVLAIDPAYFSLTGGRERWLYRVARKHAGGAGAAGFAITLPTLFEKSGAEGTYRRFKFEIQGIVRRNELPGFQLALELPDGADEPMLRMRRTSSAEEGEGTGTAAPEARPRRGAKASRSAPPEQGRFEPMFRFLTDETINAVRRDFPGWDVHALKAEFDIWIDGAENRQPQDYQAAFYGFVKRHDARNRHQLSR</sequence>
<dbReference type="Proteomes" id="UP000218288">
    <property type="component" value="Plasmid pMPPM01"/>
</dbReference>
<keyword evidence="1" id="KW-0614">Plasmid</keyword>
<evidence type="ECO:0000313" key="2">
    <source>
        <dbReference type="Proteomes" id="UP000218288"/>
    </source>
</evidence>
<dbReference type="AlphaFoldDB" id="A0A160PKA3"/>
<proteinExistence type="predicted"/>
<organism evidence="1 2">
    <name type="scientific">Methylorubrum populi</name>
    <dbReference type="NCBI Taxonomy" id="223967"/>
    <lineage>
        <taxon>Bacteria</taxon>
        <taxon>Pseudomonadati</taxon>
        <taxon>Pseudomonadota</taxon>
        <taxon>Alphaproteobacteria</taxon>
        <taxon>Hyphomicrobiales</taxon>
        <taxon>Methylobacteriaceae</taxon>
        <taxon>Methylorubrum</taxon>
    </lineage>
</organism>
<dbReference type="EMBL" id="AP014810">
    <property type="protein sequence ID" value="BAU94029.1"/>
    <property type="molecule type" value="Genomic_DNA"/>
</dbReference>
<name>A0A160PKA3_9HYPH</name>
<gene>
    <name evidence="1" type="ORF">MPPM_5424</name>
</gene>
<dbReference type="RefSeq" id="WP_063987519.1">
    <property type="nucleotide sequence ID" value="NZ_AP014810.1"/>
</dbReference>
<reference evidence="1 2" key="1">
    <citation type="journal article" date="2016" name="Genome Announc.">
        <title>Complete Genome Sequence of Methylobacterium populi P-1M, Isolated from Pink-Pigmented Household Biofilm.</title>
        <authorList>
            <person name="Morohoshi T."/>
            <person name="Ikeda T."/>
        </authorList>
    </citation>
    <scope>NUCLEOTIDE SEQUENCE [LARGE SCALE GENOMIC DNA]</scope>
    <source>
        <strain evidence="1 2">P-1M</strain>
        <plasmid evidence="2">Plasmid pmppm01 dna</plasmid>
    </source>
</reference>
<evidence type="ECO:0000313" key="1">
    <source>
        <dbReference type="EMBL" id="BAU94029.1"/>
    </source>
</evidence>
<dbReference type="OrthoDB" id="581589at2"/>
<protein>
    <submittedName>
        <fullName evidence="1">Plasmid replication initiator protein-like protein</fullName>
    </submittedName>
</protein>